<comment type="caution">
    <text evidence="1">The sequence shown here is derived from an EMBL/GenBank/DDBJ whole genome shotgun (WGS) entry which is preliminary data.</text>
</comment>
<gene>
    <name evidence="1" type="ORF">CPB83DRAFT_845771</name>
</gene>
<sequence length="537" mass="61317">MANSNSRILSLPFDIVEDIMELIITSIDDPIWQRPLLRPSATSPFKFSHFCYVRERNKKSPYAIRRVCRYFNNSITRFLFREVYVRPRWHWLGINPPLRDLVSPILMTPSGRCPGQVFTEHARILRLDLSFLEEWASLNSDDDYLEDIPDIESSPEMLNGYPGPLTMFQRERMFEALKVEVKEMLPQVVSSFLKISEIRYDIYSDFGSSWLRLAHAKALSASCNVRTLVLTTPINSKTWGTAIWSSINSSLRRPIFEGLSAVISHQLPLLQTIDFSFHEKSFPDDLDELWRSWTLTPSNNTTQGISSSICLRSLTINAAAISMVLLRFLASFRGLDTLVFTPLGGAGRNIGNTPTDYRDLSSFYFHKVLKSHHETLTRLQMPCFDATTDLMGRWAIGPTNIEHLVQCTRIRSLTTSFHLLSTSGPEDVKQKLESLLDLVRSLPLLTDLRLICTGFESRPGDFLLHIHQAFKTMPISHASQEKPAAPTCIGIVGTHWHSSANVLQYELTQGNATESETDEDNLQWQYCTDDMRVRSYR</sequence>
<reference evidence="1" key="1">
    <citation type="submission" date="2020-11" db="EMBL/GenBank/DDBJ databases">
        <authorList>
            <consortium name="DOE Joint Genome Institute"/>
            <person name="Ahrendt S."/>
            <person name="Riley R."/>
            <person name="Andreopoulos W."/>
            <person name="Labutti K."/>
            <person name="Pangilinan J."/>
            <person name="Ruiz-Duenas F.J."/>
            <person name="Barrasa J.M."/>
            <person name="Sanchez-Garcia M."/>
            <person name="Camarero S."/>
            <person name="Miyauchi S."/>
            <person name="Serrano A."/>
            <person name="Linde D."/>
            <person name="Babiker R."/>
            <person name="Drula E."/>
            <person name="Ayuso-Fernandez I."/>
            <person name="Pacheco R."/>
            <person name="Padilla G."/>
            <person name="Ferreira P."/>
            <person name="Barriuso J."/>
            <person name="Kellner H."/>
            <person name="Castanera R."/>
            <person name="Alfaro M."/>
            <person name="Ramirez L."/>
            <person name="Pisabarro A.G."/>
            <person name="Kuo A."/>
            <person name="Tritt A."/>
            <person name="Lipzen A."/>
            <person name="He G."/>
            <person name="Yan M."/>
            <person name="Ng V."/>
            <person name="Cullen D."/>
            <person name="Martin F."/>
            <person name="Rosso M.-N."/>
            <person name="Henrissat B."/>
            <person name="Hibbett D."/>
            <person name="Martinez A.T."/>
            <person name="Grigoriev I.V."/>
        </authorList>
    </citation>
    <scope>NUCLEOTIDE SEQUENCE</scope>
    <source>
        <strain evidence="1">CBS 506.95</strain>
    </source>
</reference>
<dbReference type="AlphaFoldDB" id="A0A9P6JUL0"/>
<dbReference type="EMBL" id="MU157829">
    <property type="protein sequence ID" value="KAF9533073.1"/>
    <property type="molecule type" value="Genomic_DNA"/>
</dbReference>
<name>A0A9P6JUL0_9AGAR</name>
<evidence type="ECO:0000313" key="2">
    <source>
        <dbReference type="Proteomes" id="UP000807306"/>
    </source>
</evidence>
<accession>A0A9P6JUL0</accession>
<organism evidence="1 2">
    <name type="scientific">Crepidotus variabilis</name>
    <dbReference type="NCBI Taxonomy" id="179855"/>
    <lineage>
        <taxon>Eukaryota</taxon>
        <taxon>Fungi</taxon>
        <taxon>Dikarya</taxon>
        <taxon>Basidiomycota</taxon>
        <taxon>Agaricomycotina</taxon>
        <taxon>Agaricomycetes</taxon>
        <taxon>Agaricomycetidae</taxon>
        <taxon>Agaricales</taxon>
        <taxon>Agaricineae</taxon>
        <taxon>Crepidotaceae</taxon>
        <taxon>Crepidotus</taxon>
    </lineage>
</organism>
<keyword evidence="2" id="KW-1185">Reference proteome</keyword>
<dbReference type="Proteomes" id="UP000807306">
    <property type="component" value="Unassembled WGS sequence"/>
</dbReference>
<protein>
    <submittedName>
        <fullName evidence="1">Uncharacterized protein</fullName>
    </submittedName>
</protein>
<proteinExistence type="predicted"/>
<evidence type="ECO:0000313" key="1">
    <source>
        <dbReference type="EMBL" id="KAF9533073.1"/>
    </source>
</evidence>